<reference evidence="1 2" key="1">
    <citation type="journal article" date="2018" name="Front. Plant Sci.">
        <title>Red Clover (Trifolium pratense) and Zigzag Clover (T. medium) - A Picture of Genomic Similarities and Differences.</title>
        <authorList>
            <person name="Dluhosova J."/>
            <person name="Istvanek J."/>
            <person name="Nedelnik J."/>
            <person name="Repkova J."/>
        </authorList>
    </citation>
    <scope>NUCLEOTIDE SEQUENCE [LARGE SCALE GENOMIC DNA]</scope>
    <source>
        <strain evidence="2">cv. 10/8</strain>
        <tissue evidence="1">Leaf</tissue>
    </source>
</reference>
<evidence type="ECO:0000313" key="1">
    <source>
        <dbReference type="EMBL" id="MCI70981.1"/>
    </source>
</evidence>
<dbReference type="EMBL" id="LXQA010787052">
    <property type="protein sequence ID" value="MCI70981.1"/>
    <property type="molecule type" value="Genomic_DNA"/>
</dbReference>
<protein>
    <submittedName>
        <fullName evidence="1">Uncharacterized protein</fullName>
    </submittedName>
</protein>
<comment type="caution">
    <text evidence="1">The sequence shown here is derived from an EMBL/GenBank/DDBJ whole genome shotgun (WGS) entry which is preliminary data.</text>
</comment>
<evidence type="ECO:0000313" key="2">
    <source>
        <dbReference type="Proteomes" id="UP000265520"/>
    </source>
</evidence>
<keyword evidence="2" id="KW-1185">Reference proteome</keyword>
<feature type="non-terminal residue" evidence="1">
    <location>
        <position position="1"/>
    </location>
</feature>
<dbReference type="AlphaFoldDB" id="A0A392UBS8"/>
<accession>A0A392UBS8</accession>
<proteinExistence type="predicted"/>
<name>A0A392UBS8_9FABA</name>
<sequence>ALKSRYGGVRMRLACQDVGHSWGRDNNGCDRNFVEVIAGELRSKWWWHTGEKTCGGRESRHTLVAGTVHPFRKRY</sequence>
<organism evidence="1 2">
    <name type="scientific">Trifolium medium</name>
    <dbReference type="NCBI Taxonomy" id="97028"/>
    <lineage>
        <taxon>Eukaryota</taxon>
        <taxon>Viridiplantae</taxon>
        <taxon>Streptophyta</taxon>
        <taxon>Embryophyta</taxon>
        <taxon>Tracheophyta</taxon>
        <taxon>Spermatophyta</taxon>
        <taxon>Magnoliopsida</taxon>
        <taxon>eudicotyledons</taxon>
        <taxon>Gunneridae</taxon>
        <taxon>Pentapetalae</taxon>
        <taxon>rosids</taxon>
        <taxon>fabids</taxon>
        <taxon>Fabales</taxon>
        <taxon>Fabaceae</taxon>
        <taxon>Papilionoideae</taxon>
        <taxon>50 kb inversion clade</taxon>
        <taxon>NPAAA clade</taxon>
        <taxon>Hologalegina</taxon>
        <taxon>IRL clade</taxon>
        <taxon>Trifolieae</taxon>
        <taxon>Trifolium</taxon>
    </lineage>
</organism>
<dbReference type="Proteomes" id="UP000265520">
    <property type="component" value="Unassembled WGS sequence"/>
</dbReference>